<comment type="caution">
    <text evidence="3">The sequence shown here is derived from an EMBL/GenBank/DDBJ whole genome shotgun (WGS) entry which is preliminary data.</text>
</comment>
<evidence type="ECO:0000313" key="3">
    <source>
        <dbReference type="EMBL" id="NMR19858.1"/>
    </source>
</evidence>
<organism evidence="3 4">
    <name type="scientific">Cellulomonas fimi</name>
    <dbReference type="NCBI Taxonomy" id="1708"/>
    <lineage>
        <taxon>Bacteria</taxon>
        <taxon>Bacillati</taxon>
        <taxon>Actinomycetota</taxon>
        <taxon>Actinomycetes</taxon>
        <taxon>Micrococcales</taxon>
        <taxon>Cellulomonadaceae</taxon>
        <taxon>Cellulomonas</taxon>
    </lineage>
</organism>
<evidence type="ECO:0000256" key="1">
    <source>
        <dbReference type="SAM" id="MobiDB-lite"/>
    </source>
</evidence>
<name>A0A7Y0LYQ8_CELFI</name>
<protein>
    <recommendedName>
        <fullName evidence="2">DUF6318 domain-containing protein</fullName>
    </recommendedName>
</protein>
<gene>
    <name evidence="3" type="ORF">HIR71_06415</name>
</gene>
<feature type="region of interest" description="Disordered" evidence="1">
    <location>
        <begin position="1"/>
        <end position="54"/>
    </location>
</feature>
<accession>A0A7Y0LYQ8</accession>
<evidence type="ECO:0000259" key="2">
    <source>
        <dbReference type="Pfam" id="PF19843"/>
    </source>
</evidence>
<dbReference type="Proteomes" id="UP000562124">
    <property type="component" value="Unassembled WGS sequence"/>
</dbReference>
<evidence type="ECO:0000313" key="4">
    <source>
        <dbReference type="Proteomes" id="UP000562124"/>
    </source>
</evidence>
<reference evidence="3 4" key="1">
    <citation type="submission" date="2020-04" db="EMBL/GenBank/DDBJ databases">
        <title>Sequencing and Assembly of C. fimi.</title>
        <authorList>
            <person name="Ramsey A.R."/>
        </authorList>
    </citation>
    <scope>NUCLEOTIDE SEQUENCE [LARGE SCALE GENOMIC DNA]</scope>
    <source>
        <strain evidence="3 4">SB</strain>
    </source>
</reference>
<dbReference type="AlphaFoldDB" id="A0A7Y0LYQ8"/>
<keyword evidence="4" id="KW-1185">Reference proteome</keyword>
<dbReference type="Pfam" id="PF19843">
    <property type="entry name" value="DUF6318"/>
    <property type="match status" value="1"/>
</dbReference>
<sequence length="184" mass="19174">MTGAAMVAGCTASDASPSPTPTSTTASSPEPSPSPTPSEPTVAKPARPAEMDRTDEVGAAAAAEYFLSMYAYVMQTGDFAEWDAMTTDACVFCQAVRTDATEILADGREYAGGEIALSNVEVGDFDDLLRAYPVKASMTLSESVEKGSDGALLARTEASRGTVVVEVIRHPDRWAVLAVVGDEA</sequence>
<dbReference type="RefSeq" id="WP_169324234.1">
    <property type="nucleotide sequence ID" value="NZ_JABCJJ010000007.1"/>
</dbReference>
<dbReference type="EMBL" id="JABCJJ010000007">
    <property type="protein sequence ID" value="NMR19858.1"/>
    <property type="molecule type" value="Genomic_DNA"/>
</dbReference>
<feature type="compositionally biased region" description="Low complexity" evidence="1">
    <location>
        <begin position="11"/>
        <end position="29"/>
    </location>
</feature>
<proteinExistence type="predicted"/>
<dbReference type="InterPro" id="IPR046281">
    <property type="entry name" value="DUF6318"/>
</dbReference>
<feature type="domain" description="DUF6318" evidence="2">
    <location>
        <begin position="42"/>
        <end position="174"/>
    </location>
</feature>